<evidence type="ECO:0000313" key="4">
    <source>
        <dbReference type="EMBL" id="RGV32832.1"/>
    </source>
</evidence>
<dbReference type="Proteomes" id="UP000286038">
    <property type="component" value="Unassembled WGS sequence"/>
</dbReference>
<dbReference type="Gene3D" id="2.60.120.1440">
    <property type="match status" value="1"/>
</dbReference>
<evidence type="ECO:0000256" key="1">
    <source>
        <dbReference type="SAM" id="Phobius"/>
    </source>
</evidence>
<dbReference type="RefSeq" id="WP_118260844.1">
    <property type="nucleotide sequence ID" value="NZ_CABJDM010000016.1"/>
</dbReference>
<feature type="transmembrane region" description="Helical" evidence="1">
    <location>
        <begin position="91"/>
        <end position="110"/>
    </location>
</feature>
<evidence type="ECO:0000313" key="7">
    <source>
        <dbReference type="Proteomes" id="UP000286038"/>
    </source>
</evidence>
<dbReference type="Gene3D" id="3.55.50.30">
    <property type="match status" value="1"/>
</dbReference>
<evidence type="ECO:0000313" key="6">
    <source>
        <dbReference type="Proteomes" id="UP000283589"/>
    </source>
</evidence>
<comment type="caution">
    <text evidence="4">The sequence shown here is derived from an EMBL/GenBank/DDBJ whole genome shotgun (WGS) entry which is preliminary data.</text>
</comment>
<evidence type="ECO:0000313" key="5">
    <source>
        <dbReference type="EMBL" id="RHM41904.1"/>
    </source>
</evidence>
<name>A0A412WYS5_9BACT</name>
<dbReference type="InterPro" id="IPR012373">
    <property type="entry name" value="Ferrdict_sens_TM"/>
</dbReference>
<dbReference type="PANTHER" id="PTHR30273">
    <property type="entry name" value="PERIPLASMIC SIGNAL SENSOR AND SIGMA FACTOR ACTIVATOR FECR-RELATED"/>
    <property type="match status" value="1"/>
</dbReference>
<dbReference type="InterPro" id="IPR032508">
    <property type="entry name" value="FecR_C"/>
</dbReference>
<dbReference type="EMBL" id="QRZA01000017">
    <property type="protein sequence ID" value="RGV32832.1"/>
    <property type="molecule type" value="Genomic_DNA"/>
</dbReference>
<reference evidence="6 7" key="1">
    <citation type="submission" date="2018-08" db="EMBL/GenBank/DDBJ databases">
        <title>A genome reference for cultivated species of the human gut microbiota.</title>
        <authorList>
            <person name="Zou Y."/>
            <person name="Xue W."/>
            <person name="Luo G."/>
        </authorList>
    </citation>
    <scope>NUCLEOTIDE SEQUENCE [LARGE SCALE GENOMIC DNA]</scope>
    <source>
        <strain evidence="4 6">AF14-49</strain>
        <strain evidence="5 7">AF34-33</strain>
    </source>
</reference>
<keyword evidence="1" id="KW-1133">Transmembrane helix</keyword>
<evidence type="ECO:0000259" key="2">
    <source>
        <dbReference type="Pfam" id="PF04773"/>
    </source>
</evidence>
<dbReference type="Pfam" id="PF04773">
    <property type="entry name" value="FecR"/>
    <property type="match status" value="1"/>
</dbReference>
<keyword evidence="1" id="KW-0472">Membrane</keyword>
<dbReference type="InterPro" id="IPR006860">
    <property type="entry name" value="FecR"/>
</dbReference>
<dbReference type="GO" id="GO:0016989">
    <property type="term" value="F:sigma factor antagonist activity"/>
    <property type="evidence" value="ECO:0007669"/>
    <property type="project" value="TreeGrafter"/>
</dbReference>
<gene>
    <name evidence="4" type="ORF">DWW18_12820</name>
    <name evidence="5" type="ORF">DWZ68_12365</name>
</gene>
<evidence type="ECO:0000259" key="3">
    <source>
        <dbReference type="Pfam" id="PF16344"/>
    </source>
</evidence>
<feature type="domain" description="Protein FecR C-terminal" evidence="3">
    <location>
        <begin position="324"/>
        <end position="394"/>
    </location>
</feature>
<dbReference type="Proteomes" id="UP000283589">
    <property type="component" value="Unassembled WGS sequence"/>
</dbReference>
<protein>
    <submittedName>
        <fullName evidence="4">FecR family protein</fullName>
    </submittedName>
</protein>
<organism evidence="4 6">
    <name type="scientific">Butyricimonas virosa</name>
    <dbReference type="NCBI Taxonomy" id="544645"/>
    <lineage>
        <taxon>Bacteria</taxon>
        <taxon>Pseudomonadati</taxon>
        <taxon>Bacteroidota</taxon>
        <taxon>Bacteroidia</taxon>
        <taxon>Bacteroidales</taxon>
        <taxon>Odoribacteraceae</taxon>
        <taxon>Butyricimonas</taxon>
    </lineage>
</organism>
<dbReference type="AlphaFoldDB" id="A0A412WYS5"/>
<dbReference type="PANTHER" id="PTHR30273:SF2">
    <property type="entry name" value="PROTEIN FECR"/>
    <property type="match status" value="1"/>
</dbReference>
<accession>A0A412WYS5</accession>
<feature type="domain" description="FecR protein" evidence="2">
    <location>
        <begin position="183"/>
        <end position="277"/>
    </location>
</feature>
<dbReference type="Pfam" id="PF16344">
    <property type="entry name" value="FecR_C"/>
    <property type="match status" value="1"/>
</dbReference>
<sequence>MMKKIVDVIKLGESVGRKLSDNATETDKRRISDWDETASDKEKVLEKLSDPDYIQEKTLYYKSFDIAGAWKRAKVRKLAQQKSMHSKMRKLVWGAAATVAVLLSVTVYLFQQDDIVKENVEVHQAIANILPGRGVPVLYLDDNRQIALNADTLDIEGTRGIEVGKKMITYSKDQIGKEEKYNKIVVPKGGEFHLVLADGSEIWLNAESTLQYFVHDIAKERVVYLQGEAYFKIAKNEQRPFKIISGEHEVKVLGTEFNVNAYLGAPMIYTTLIEGKVNVGVVNRPDIGQVLRENGRQSVYNQNNKSISLRHVDPRIYTAWKDGYFIFRYSTLREVMQQLSRWYDFEYEVPDMLLDKYHFSGEFKRFDNLDRVLEIIRSTGIPFVLDIKNGKVIIREEA</sequence>
<keyword evidence="1" id="KW-0812">Transmembrane</keyword>
<dbReference type="EMBL" id="QRPV01000016">
    <property type="protein sequence ID" value="RHM41904.1"/>
    <property type="molecule type" value="Genomic_DNA"/>
</dbReference>
<proteinExistence type="predicted"/>